<dbReference type="GO" id="GO:1905515">
    <property type="term" value="P:non-motile cilium assembly"/>
    <property type="evidence" value="ECO:0007669"/>
    <property type="project" value="InterPro"/>
</dbReference>
<dbReference type="CDD" id="cd21341">
    <property type="entry name" value="TTC8_N"/>
    <property type="match status" value="1"/>
</dbReference>
<evidence type="ECO:0000256" key="1">
    <source>
        <dbReference type="SAM" id="MobiDB-lite"/>
    </source>
</evidence>
<comment type="caution">
    <text evidence="2">The sequence shown here is derived from an EMBL/GenBank/DDBJ whole genome shotgun (WGS) entry which is preliminary data.</text>
</comment>
<keyword evidence="3" id="KW-1185">Reference proteome</keyword>
<accession>A0AA36G7P4</accession>
<dbReference type="AlphaFoldDB" id="A0AA36G7P4"/>
<dbReference type="EMBL" id="CATQJA010002664">
    <property type="protein sequence ID" value="CAJ0582335.1"/>
    <property type="molecule type" value="Genomic_DNA"/>
</dbReference>
<feature type="compositionally biased region" description="Polar residues" evidence="1">
    <location>
        <begin position="85"/>
        <end position="98"/>
    </location>
</feature>
<protein>
    <submittedName>
        <fullName evidence="2">Uncharacterized protein</fullName>
    </submittedName>
</protein>
<dbReference type="GO" id="GO:0034464">
    <property type="term" value="C:BBSome"/>
    <property type="evidence" value="ECO:0007669"/>
    <property type="project" value="InterPro"/>
</dbReference>
<dbReference type="InterPro" id="IPR028796">
    <property type="entry name" value="BBS8"/>
</dbReference>
<feature type="region of interest" description="Disordered" evidence="1">
    <location>
        <begin position="83"/>
        <end position="114"/>
    </location>
</feature>
<dbReference type="PANTHER" id="PTHR44177">
    <property type="entry name" value="TETRATRICOPEPTIDE REPEAT PROTEIN 8"/>
    <property type="match status" value="1"/>
</dbReference>
<proteinExistence type="predicted"/>
<dbReference type="GO" id="GO:0097730">
    <property type="term" value="C:non-motile cilium"/>
    <property type="evidence" value="ECO:0007669"/>
    <property type="project" value="TreeGrafter"/>
</dbReference>
<name>A0AA36G7P4_9BILA</name>
<feature type="non-terminal residue" evidence="2">
    <location>
        <position position="205"/>
    </location>
</feature>
<dbReference type="Proteomes" id="UP001177023">
    <property type="component" value="Unassembled WGS sequence"/>
</dbReference>
<gene>
    <name evidence="2" type="ORF">MSPICULIGERA_LOCUS20471</name>
</gene>
<dbReference type="GO" id="GO:0036064">
    <property type="term" value="C:ciliary basal body"/>
    <property type="evidence" value="ECO:0007669"/>
    <property type="project" value="TreeGrafter"/>
</dbReference>
<dbReference type="PANTHER" id="PTHR44177:SF1">
    <property type="entry name" value="TETRATRICOPEPTIDE REPEAT PROTEIN 8"/>
    <property type="match status" value="1"/>
</dbReference>
<reference evidence="2" key="1">
    <citation type="submission" date="2023-06" db="EMBL/GenBank/DDBJ databases">
        <authorList>
            <person name="Delattre M."/>
        </authorList>
    </citation>
    <scope>NUCLEOTIDE SEQUENCE</scope>
    <source>
        <strain evidence="2">AF72</strain>
    </source>
</reference>
<evidence type="ECO:0000313" key="2">
    <source>
        <dbReference type="EMBL" id="CAJ0582335.1"/>
    </source>
</evidence>
<organism evidence="2 3">
    <name type="scientific">Mesorhabditis spiculigera</name>
    <dbReference type="NCBI Taxonomy" id="96644"/>
    <lineage>
        <taxon>Eukaryota</taxon>
        <taxon>Metazoa</taxon>
        <taxon>Ecdysozoa</taxon>
        <taxon>Nematoda</taxon>
        <taxon>Chromadorea</taxon>
        <taxon>Rhabditida</taxon>
        <taxon>Rhabditina</taxon>
        <taxon>Rhabditomorpha</taxon>
        <taxon>Rhabditoidea</taxon>
        <taxon>Rhabditidae</taxon>
        <taxon>Mesorhabditinae</taxon>
        <taxon>Mesorhabditis</taxon>
    </lineage>
</organism>
<sequence>MGESDNSPKFDPFFRALKFFRENDLEECEKECTAILLKNPLDQAAWSLKLQCLTEGVYIDELENNDVGIAETFLDQNVIAPNARPGTSFNRPNTTARGNNPLLRPQTNMGRPLSGVVRPMTTARPGTMDQAVRTSRTAKTARAVTSSSARFVRLGTASMTSQADGPFVNLARLNIEKYAKDPQVNRPLFEYVFHHEGDIKVAHQV</sequence>
<evidence type="ECO:0000313" key="3">
    <source>
        <dbReference type="Proteomes" id="UP001177023"/>
    </source>
</evidence>